<dbReference type="Proteomes" id="UP001228139">
    <property type="component" value="Chromosome"/>
</dbReference>
<comment type="subcellular location">
    <subcellularLocation>
        <location evidence="1">Cytoplasm</location>
    </subcellularLocation>
</comment>
<evidence type="ECO:0000256" key="5">
    <source>
        <dbReference type="ARBA" id="ARBA00024335"/>
    </source>
</evidence>
<dbReference type="AlphaFoldDB" id="A0AA50HLU2"/>
<evidence type="ECO:0000256" key="3">
    <source>
        <dbReference type="ARBA" id="ARBA00022490"/>
    </source>
</evidence>
<name>A0AA50HLU2_9GAMM</name>
<protein>
    <submittedName>
        <fullName evidence="7">Type III secretion system stator protein SctL</fullName>
    </submittedName>
</protein>
<keyword evidence="4" id="KW-0653">Protein transport</keyword>
<gene>
    <name evidence="7" type="primary">sctL</name>
    <name evidence="7" type="ORF">Q3V30_15395</name>
</gene>
<accession>A0AA50HLU2</accession>
<proteinExistence type="inferred from homology"/>
<keyword evidence="3" id="KW-0963">Cytoplasm</keyword>
<dbReference type="EMBL" id="CP132353">
    <property type="protein sequence ID" value="WLS77842.1"/>
    <property type="molecule type" value="Genomic_DNA"/>
</dbReference>
<evidence type="ECO:0000256" key="6">
    <source>
        <dbReference type="SAM" id="Coils"/>
    </source>
</evidence>
<dbReference type="RefSeq" id="WP_306207114.1">
    <property type="nucleotide sequence ID" value="NZ_CP132353.1"/>
</dbReference>
<dbReference type="InterPro" id="IPR012842">
    <property type="entry name" value="T3SS_SctL/SctL2"/>
</dbReference>
<keyword evidence="2" id="KW-0813">Transport</keyword>
<evidence type="ECO:0000256" key="4">
    <source>
        <dbReference type="ARBA" id="ARBA00022927"/>
    </source>
</evidence>
<dbReference type="Pfam" id="PF06188">
    <property type="entry name" value="HrpE"/>
    <property type="match status" value="1"/>
</dbReference>
<dbReference type="NCBIfam" id="TIGR02499">
    <property type="entry name" value="HrpE_YscL_not"/>
    <property type="match status" value="1"/>
</dbReference>
<keyword evidence="8" id="KW-1185">Reference proteome</keyword>
<reference evidence="7 8" key="1">
    <citation type="submission" date="2023-07" db="EMBL/GenBank/DDBJ databases">
        <title>Pathogenic bacteria of pear tree diseases.</title>
        <authorList>
            <person name="Zhang Z."/>
            <person name="He L."/>
            <person name="Huang R."/>
        </authorList>
    </citation>
    <scope>NUCLEOTIDE SEQUENCE [LARGE SCALE GENOMIC DNA]</scope>
    <source>
        <strain evidence="7 8">DE2</strain>
    </source>
</reference>
<evidence type="ECO:0000256" key="1">
    <source>
        <dbReference type="ARBA" id="ARBA00004496"/>
    </source>
</evidence>
<dbReference type="GO" id="GO:0005737">
    <property type="term" value="C:cytoplasm"/>
    <property type="evidence" value="ECO:0007669"/>
    <property type="project" value="UniProtKB-SubCell"/>
</dbReference>
<dbReference type="InterPro" id="IPR009335">
    <property type="entry name" value="T3SS_HrpE/ATPase_suE"/>
</dbReference>
<sequence length="205" mass="23254">MWIRKKITLLSDPQLAESRVLTREAIGEHQQALTVMQLAERQAQQRLEEANREAEQLLAEAQLRIEEVVKTQAEQQQHDFAQQAQQLFTQWQEQEQQWQQALIPRTEALLSQAMSELLDQQPEAARLQATLAQLLKAQGRQAAATLICAPAHQAAVEAWLAERPQLVWEISADAALAPDQLILTTGQGELHLSWSRIRETLLPTH</sequence>
<evidence type="ECO:0000313" key="7">
    <source>
        <dbReference type="EMBL" id="WLS77842.1"/>
    </source>
</evidence>
<evidence type="ECO:0000256" key="2">
    <source>
        <dbReference type="ARBA" id="ARBA00022448"/>
    </source>
</evidence>
<comment type="similarity">
    <text evidence="5">Belongs to the SctL stator family.</text>
</comment>
<organism evidence="7 8">
    <name type="scientific">Erwinia pyri</name>
    <dbReference type="NCBI Taxonomy" id="3062598"/>
    <lineage>
        <taxon>Bacteria</taxon>
        <taxon>Pseudomonadati</taxon>
        <taxon>Pseudomonadota</taxon>
        <taxon>Gammaproteobacteria</taxon>
        <taxon>Enterobacterales</taxon>
        <taxon>Erwiniaceae</taxon>
        <taxon>Erwinia</taxon>
    </lineage>
</organism>
<keyword evidence="6" id="KW-0175">Coiled coil</keyword>
<feature type="coiled-coil region" evidence="6">
    <location>
        <begin position="33"/>
        <end position="71"/>
    </location>
</feature>
<evidence type="ECO:0000313" key="8">
    <source>
        <dbReference type="Proteomes" id="UP001228139"/>
    </source>
</evidence>
<dbReference type="KEGG" id="epi:Q3V30_15395"/>
<dbReference type="GO" id="GO:0030254">
    <property type="term" value="P:protein secretion by the type III secretion system"/>
    <property type="evidence" value="ECO:0007669"/>
    <property type="project" value="InterPro"/>
</dbReference>